<dbReference type="GO" id="GO:0044027">
    <property type="term" value="P:negative regulation of gene expression via chromosomal CpG island methylation"/>
    <property type="evidence" value="ECO:0007669"/>
    <property type="project" value="TreeGrafter"/>
</dbReference>
<evidence type="ECO:0000256" key="3">
    <source>
        <dbReference type="SAM" id="MobiDB-lite"/>
    </source>
</evidence>
<dbReference type="SUPFAM" id="SSF88697">
    <property type="entry name" value="PUA domain-like"/>
    <property type="match status" value="1"/>
</dbReference>
<sequence>MAEVPSPVSRPTSASVSVAGGSADVVVPAPGEVDPVAVNSAAPAATTTSASAAAAATPSTTVAAPGSIRPWTDSLLQGRMQLTSYVVKCKNRARGQDVLDEALASYGEAVRAFLWHLEFVEGPTPELRRDPLNLHLVLQVVASEAHRAYVPEDIRRWAGAILARFDGANWGANSAAPGPAATPAPAPAPAPVAAPAPARPAGRSRLPPPNHPIWGVNGIMHGMMRSPAARYTWDPRYRHQRRDCRVFGHNGLAPGAWWPLQALACFHGAHGHMVKGIVGDPTRGAYSIVVSGRSSTYHDLDVDYGDHIWYSADRPNNAPTTSPTTPSSSSSTAAVVGSQNGTESADTRSLRQAIVTGRPVRVLRSAGRGDDRQWAPEVGIRYDGLYTVVRAIKKTNDNGGTYCKFLLRRVPGQGDLAQLCARSPSRRQVRDEGRIRNWY</sequence>
<dbReference type="InterPro" id="IPR045134">
    <property type="entry name" value="UHRF1/2-like"/>
</dbReference>
<dbReference type="InterPro" id="IPR015947">
    <property type="entry name" value="PUA-like_sf"/>
</dbReference>
<feature type="region of interest" description="Disordered" evidence="3">
    <location>
        <begin position="315"/>
        <end position="349"/>
    </location>
</feature>
<keyword evidence="1 2" id="KW-0539">Nucleus</keyword>
<gene>
    <name evidence="5" type="ORF">B0T15DRAFT_556886</name>
</gene>
<feature type="compositionally biased region" description="Low complexity" evidence="3">
    <location>
        <begin position="318"/>
        <end position="334"/>
    </location>
</feature>
<reference evidence="5" key="2">
    <citation type="submission" date="2023-06" db="EMBL/GenBank/DDBJ databases">
        <authorList>
            <consortium name="Lawrence Berkeley National Laboratory"/>
            <person name="Mondo S.J."/>
            <person name="Hensen N."/>
            <person name="Bonometti L."/>
            <person name="Westerberg I."/>
            <person name="Brannstrom I.O."/>
            <person name="Guillou S."/>
            <person name="Cros-Aarteil S."/>
            <person name="Calhoun S."/>
            <person name="Haridas S."/>
            <person name="Kuo A."/>
            <person name="Pangilinan J."/>
            <person name="Riley R."/>
            <person name="Labutti K."/>
            <person name="Andreopoulos B."/>
            <person name="Lipzen A."/>
            <person name="Chen C."/>
            <person name="Yanf M."/>
            <person name="Daum C."/>
            <person name="Ng V."/>
            <person name="Clum A."/>
            <person name="Steindorff A."/>
            <person name="Ohm R."/>
            <person name="Martin F."/>
            <person name="Silar P."/>
            <person name="Natvig D."/>
            <person name="Lalanne C."/>
            <person name="Gautier V."/>
            <person name="Ament-Velasquez S.L."/>
            <person name="Kruys A."/>
            <person name="Hutchinson M.I."/>
            <person name="Powell A.J."/>
            <person name="Barry K."/>
            <person name="Miller A.N."/>
            <person name="Grigoriev I.V."/>
            <person name="Debuchy R."/>
            <person name="Gladieux P."/>
            <person name="Thoren M.H."/>
            <person name="Johannesson H."/>
        </authorList>
    </citation>
    <scope>NUCLEOTIDE SEQUENCE</scope>
    <source>
        <strain evidence="5">CBS 333.67</strain>
    </source>
</reference>
<evidence type="ECO:0000256" key="2">
    <source>
        <dbReference type="PROSITE-ProRule" id="PRU00358"/>
    </source>
</evidence>
<organism evidence="5 6">
    <name type="scientific">Chaetomium strumarium</name>
    <dbReference type="NCBI Taxonomy" id="1170767"/>
    <lineage>
        <taxon>Eukaryota</taxon>
        <taxon>Fungi</taxon>
        <taxon>Dikarya</taxon>
        <taxon>Ascomycota</taxon>
        <taxon>Pezizomycotina</taxon>
        <taxon>Sordariomycetes</taxon>
        <taxon>Sordariomycetidae</taxon>
        <taxon>Sordariales</taxon>
        <taxon>Chaetomiaceae</taxon>
        <taxon>Chaetomium</taxon>
    </lineage>
</organism>
<comment type="caution">
    <text evidence="5">The sequence shown here is derived from an EMBL/GenBank/DDBJ whole genome shotgun (WGS) entry which is preliminary data.</text>
</comment>
<dbReference type="GO" id="GO:0016567">
    <property type="term" value="P:protein ubiquitination"/>
    <property type="evidence" value="ECO:0007669"/>
    <property type="project" value="TreeGrafter"/>
</dbReference>
<proteinExistence type="predicted"/>
<dbReference type="AlphaFoldDB" id="A0AAJ0M238"/>
<feature type="region of interest" description="Disordered" evidence="3">
    <location>
        <begin position="175"/>
        <end position="210"/>
    </location>
</feature>
<dbReference type="PROSITE" id="PS51015">
    <property type="entry name" value="YDG"/>
    <property type="match status" value="1"/>
</dbReference>
<dbReference type="RefSeq" id="XP_062721888.1">
    <property type="nucleotide sequence ID" value="XM_062870431.1"/>
</dbReference>
<dbReference type="InterPro" id="IPR036987">
    <property type="entry name" value="SRA-YDG_sf"/>
</dbReference>
<evidence type="ECO:0000256" key="1">
    <source>
        <dbReference type="ARBA" id="ARBA00023242"/>
    </source>
</evidence>
<feature type="compositionally biased region" description="Pro residues" evidence="3">
    <location>
        <begin position="180"/>
        <end position="198"/>
    </location>
</feature>
<protein>
    <submittedName>
        <fullName evidence="5">PUA-like domain-containing protein</fullName>
    </submittedName>
</protein>
<dbReference type="GO" id="GO:0061630">
    <property type="term" value="F:ubiquitin protein ligase activity"/>
    <property type="evidence" value="ECO:0007669"/>
    <property type="project" value="TreeGrafter"/>
</dbReference>
<dbReference type="Proteomes" id="UP001273166">
    <property type="component" value="Unassembled WGS sequence"/>
</dbReference>
<dbReference type="Gene3D" id="2.30.280.10">
    <property type="entry name" value="SRA-YDG"/>
    <property type="match status" value="1"/>
</dbReference>
<feature type="domain" description="YDG" evidence="4">
    <location>
        <begin position="247"/>
        <end position="409"/>
    </location>
</feature>
<dbReference type="GeneID" id="87889260"/>
<evidence type="ECO:0000313" key="6">
    <source>
        <dbReference type="Proteomes" id="UP001273166"/>
    </source>
</evidence>
<reference evidence="5" key="1">
    <citation type="journal article" date="2023" name="Mol. Phylogenet. Evol.">
        <title>Genome-scale phylogeny and comparative genomics of the fungal order Sordariales.</title>
        <authorList>
            <person name="Hensen N."/>
            <person name="Bonometti L."/>
            <person name="Westerberg I."/>
            <person name="Brannstrom I.O."/>
            <person name="Guillou S."/>
            <person name="Cros-Aarteil S."/>
            <person name="Calhoun S."/>
            <person name="Haridas S."/>
            <person name="Kuo A."/>
            <person name="Mondo S."/>
            <person name="Pangilinan J."/>
            <person name="Riley R."/>
            <person name="LaButti K."/>
            <person name="Andreopoulos B."/>
            <person name="Lipzen A."/>
            <person name="Chen C."/>
            <person name="Yan M."/>
            <person name="Daum C."/>
            <person name="Ng V."/>
            <person name="Clum A."/>
            <person name="Steindorff A."/>
            <person name="Ohm R.A."/>
            <person name="Martin F."/>
            <person name="Silar P."/>
            <person name="Natvig D.O."/>
            <person name="Lalanne C."/>
            <person name="Gautier V."/>
            <person name="Ament-Velasquez S.L."/>
            <person name="Kruys A."/>
            <person name="Hutchinson M.I."/>
            <person name="Powell A.J."/>
            <person name="Barry K."/>
            <person name="Miller A.N."/>
            <person name="Grigoriev I.V."/>
            <person name="Debuchy R."/>
            <person name="Gladieux P."/>
            <person name="Hiltunen Thoren M."/>
            <person name="Johannesson H."/>
        </authorList>
    </citation>
    <scope>NUCLEOTIDE SEQUENCE</scope>
    <source>
        <strain evidence="5">CBS 333.67</strain>
    </source>
</reference>
<accession>A0AAJ0M238</accession>
<evidence type="ECO:0000259" key="4">
    <source>
        <dbReference type="PROSITE" id="PS51015"/>
    </source>
</evidence>
<dbReference type="InterPro" id="IPR003105">
    <property type="entry name" value="SRA_YDG"/>
</dbReference>
<name>A0AAJ0M238_9PEZI</name>
<dbReference type="SMART" id="SM00466">
    <property type="entry name" value="SRA"/>
    <property type="match status" value="1"/>
</dbReference>
<dbReference type="PANTHER" id="PTHR14140:SF27">
    <property type="entry name" value="OS04G0289800 PROTEIN"/>
    <property type="match status" value="1"/>
</dbReference>
<comment type="subcellular location">
    <subcellularLocation>
        <location evidence="2">Nucleus</location>
    </subcellularLocation>
</comment>
<evidence type="ECO:0000313" key="5">
    <source>
        <dbReference type="EMBL" id="KAK3306108.1"/>
    </source>
</evidence>
<keyword evidence="6" id="KW-1185">Reference proteome</keyword>
<dbReference type="GO" id="GO:0005634">
    <property type="term" value="C:nucleus"/>
    <property type="evidence" value="ECO:0007669"/>
    <property type="project" value="UniProtKB-SubCell"/>
</dbReference>
<dbReference type="EMBL" id="JAUDZG010000004">
    <property type="protein sequence ID" value="KAK3306108.1"/>
    <property type="molecule type" value="Genomic_DNA"/>
</dbReference>
<dbReference type="Pfam" id="PF02182">
    <property type="entry name" value="SAD_SRA"/>
    <property type="match status" value="1"/>
</dbReference>
<dbReference type="PANTHER" id="PTHR14140">
    <property type="entry name" value="E3 UBIQUITIN-PROTEIN LIGASE UHRF-RELATED"/>
    <property type="match status" value="1"/>
</dbReference>